<organism evidence="1 2">
    <name type="scientific">Kingdonia uniflora</name>
    <dbReference type="NCBI Taxonomy" id="39325"/>
    <lineage>
        <taxon>Eukaryota</taxon>
        <taxon>Viridiplantae</taxon>
        <taxon>Streptophyta</taxon>
        <taxon>Embryophyta</taxon>
        <taxon>Tracheophyta</taxon>
        <taxon>Spermatophyta</taxon>
        <taxon>Magnoliopsida</taxon>
        <taxon>Ranunculales</taxon>
        <taxon>Circaeasteraceae</taxon>
        <taxon>Kingdonia</taxon>
    </lineage>
</organism>
<dbReference type="Proteomes" id="UP000541444">
    <property type="component" value="Unassembled WGS sequence"/>
</dbReference>
<dbReference type="EMBL" id="JACGCM010000304">
    <property type="protein sequence ID" value="KAF6174111.1"/>
    <property type="molecule type" value="Genomic_DNA"/>
</dbReference>
<evidence type="ECO:0000313" key="1">
    <source>
        <dbReference type="EMBL" id="KAF6174111.1"/>
    </source>
</evidence>
<comment type="caution">
    <text evidence="1">The sequence shown here is derived from an EMBL/GenBank/DDBJ whole genome shotgun (WGS) entry which is preliminary data.</text>
</comment>
<protein>
    <submittedName>
        <fullName evidence="1">Uncharacterized protein</fullName>
    </submittedName>
</protein>
<evidence type="ECO:0000313" key="2">
    <source>
        <dbReference type="Proteomes" id="UP000541444"/>
    </source>
</evidence>
<reference evidence="1 2" key="1">
    <citation type="journal article" date="2020" name="IScience">
        <title>Genome Sequencing of the Endangered Kingdonia uniflora (Circaeasteraceae, Ranunculales) Reveals Potential Mechanisms of Evolutionary Specialization.</title>
        <authorList>
            <person name="Sun Y."/>
            <person name="Deng T."/>
            <person name="Zhang A."/>
            <person name="Moore M.J."/>
            <person name="Landis J.B."/>
            <person name="Lin N."/>
            <person name="Zhang H."/>
            <person name="Zhang X."/>
            <person name="Huang J."/>
            <person name="Zhang X."/>
            <person name="Sun H."/>
            <person name="Wang H."/>
        </authorList>
    </citation>
    <scope>NUCLEOTIDE SEQUENCE [LARGE SCALE GENOMIC DNA]</scope>
    <source>
        <strain evidence="1">TB1705</strain>
        <tissue evidence="1">Leaf</tissue>
    </source>
</reference>
<gene>
    <name evidence="1" type="ORF">GIB67_020293</name>
</gene>
<keyword evidence="2" id="KW-1185">Reference proteome</keyword>
<accession>A0A7J7P3V0</accession>
<sequence>MVFVEVIFDILDGSMFILFLVNLCEDYCEIRDFHVCWNPLSTWIHILGYIVNF</sequence>
<name>A0A7J7P3V0_9MAGN</name>
<dbReference type="AlphaFoldDB" id="A0A7J7P3V0"/>
<proteinExistence type="predicted"/>